<evidence type="ECO:0000256" key="1">
    <source>
        <dbReference type="ARBA" id="ARBA00001946"/>
    </source>
</evidence>
<comment type="similarity">
    <text evidence="8">Belongs to the tRNA nucleotidyltransferase/poly(A) polymerase family.</text>
</comment>
<accession>A0A6B0TK96</accession>
<keyword evidence="3" id="KW-0819">tRNA processing</keyword>
<dbReference type="GO" id="GO:0008033">
    <property type="term" value="P:tRNA processing"/>
    <property type="evidence" value="ECO:0007669"/>
    <property type="project" value="UniProtKB-KW"/>
</dbReference>
<reference evidence="11 12" key="1">
    <citation type="submission" date="2019-12" db="EMBL/GenBank/DDBJ databases">
        <title>Strain KN286 was isolated from seawater, which was collected from Caroline Seamount in the tropical western Pacific.</title>
        <authorList>
            <person name="Wang Q."/>
        </authorList>
    </citation>
    <scope>NUCLEOTIDE SEQUENCE [LARGE SCALE GENOMIC DNA]</scope>
    <source>
        <strain evidence="11 12">KN286</strain>
    </source>
</reference>
<feature type="domain" description="tRNA nucleotidyltransferase/poly(A) polymerase RNA and SrmB- binding" evidence="10">
    <location>
        <begin position="182"/>
        <end position="240"/>
    </location>
</feature>
<dbReference type="SUPFAM" id="SSF81891">
    <property type="entry name" value="Poly A polymerase C-terminal region-like"/>
    <property type="match status" value="1"/>
</dbReference>
<evidence type="ECO:0000313" key="12">
    <source>
        <dbReference type="Proteomes" id="UP000436016"/>
    </source>
</evidence>
<evidence type="ECO:0000256" key="8">
    <source>
        <dbReference type="RuleBase" id="RU003953"/>
    </source>
</evidence>
<keyword evidence="12" id="KW-1185">Reference proteome</keyword>
<dbReference type="InterPro" id="IPR043519">
    <property type="entry name" value="NT_sf"/>
</dbReference>
<dbReference type="RefSeq" id="WP_160852747.1">
    <property type="nucleotide sequence ID" value="NZ_WUWG01000001.1"/>
</dbReference>
<proteinExistence type="inferred from homology"/>
<keyword evidence="6" id="KW-0547">Nucleotide-binding</keyword>
<dbReference type="InterPro" id="IPR002646">
    <property type="entry name" value="PolA_pol_head_dom"/>
</dbReference>
<keyword evidence="4" id="KW-0548">Nucleotidyltransferase</keyword>
<feature type="domain" description="Poly A polymerase head" evidence="9">
    <location>
        <begin position="29"/>
        <end position="149"/>
    </location>
</feature>
<evidence type="ECO:0000256" key="5">
    <source>
        <dbReference type="ARBA" id="ARBA00022723"/>
    </source>
</evidence>
<dbReference type="Proteomes" id="UP000436016">
    <property type="component" value="Unassembled WGS sequence"/>
</dbReference>
<dbReference type="Gene3D" id="3.30.460.10">
    <property type="entry name" value="Beta Polymerase, domain 2"/>
    <property type="match status" value="1"/>
</dbReference>
<dbReference type="Pfam" id="PF12627">
    <property type="entry name" value="PolyA_pol_RNAbd"/>
    <property type="match status" value="1"/>
</dbReference>
<evidence type="ECO:0000256" key="3">
    <source>
        <dbReference type="ARBA" id="ARBA00022694"/>
    </source>
</evidence>
<gene>
    <name evidence="11" type="ORF">GSH16_05695</name>
</gene>
<comment type="caution">
    <text evidence="11">The sequence shown here is derived from an EMBL/GenBank/DDBJ whole genome shotgun (WGS) entry which is preliminary data.</text>
</comment>
<dbReference type="InterPro" id="IPR050264">
    <property type="entry name" value="Bact_CCA-adding_enz_type3_sf"/>
</dbReference>
<protein>
    <submittedName>
        <fullName evidence="11">CCA tRNA nucleotidyltransferase</fullName>
    </submittedName>
</protein>
<dbReference type="PANTHER" id="PTHR46173">
    <property type="entry name" value="CCA TRNA NUCLEOTIDYLTRANSFERASE 1, MITOCHONDRIAL"/>
    <property type="match status" value="1"/>
</dbReference>
<evidence type="ECO:0000256" key="6">
    <source>
        <dbReference type="ARBA" id="ARBA00022741"/>
    </source>
</evidence>
<evidence type="ECO:0000256" key="7">
    <source>
        <dbReference type="ARBA" id="ARBA00022842"/>
    </source>
</evidence>
<comment type="cofactor">
    <cofactor evidence="1">
        <name>Mg(2+)</name>
        <dbReference type="ChEBI" id="CHEBI:18420"/>
    </cofactor>
</comment>
<dbReference type="GO" id="GO:0016779">
    <property type="term" value="F:nucleotidyltransferase activity"/>
    <property type="evidence" value="ECO:0007669"/>
    <property type="project" value="UniProtKB-KW"/>
</dbReference>
<dbReference type="EMBL" id="WUWG01000001">
    <property type="protein sequence ID" value="MXU64930.1"/>
    <property type="molecule type" value="Genomic_DNA"/>
</dbReference>
<name>A0A6B0TK96_9RHOB</name>
<dbReference type="PROSITE" id="PS51257">
    <property type="entry name" value="PROKAR_LIPOPROTEIN"/>
    <property type="match status" value="1"/>
</dbReference>
<dbReference type="GO" id="GO:0000049">
    <property type="term" value="F:tRNA binding"/>
    <property type="evidence" value="ECO:0007669"/>
    <property type="project" value="TreeGrafter"/>
</dbReference>
<dbReference type="SUPFAM" id="SSF81301">
    <property type="entry name" value="Nucleotidyltransferase"/>
    <property type="match status" value="1"/>
</dbReference>
<evidence type="ECO:0000256" key="4">
    <source>
        <dbReference type="ARBA" id="ARBA00022695"/>
    </source>
</evidence>
<dbReference type="GO" id="GO:0000166">
    <property type="term" value="F:nucleotide binding"/>
    <property type="evidence" value="ECO:0007669"/>
    <property type="project" value="UniProtKB-KW"/>
</dbReference>
<evidence type="ECO:0000313" key="11">
    <source>
        <dbReference type="EMBL" id="MXU64930.1"/>
    </source>
</evidence>
<keyword evidence="8" id="KW-0694">RNA-binding</keyword>
<evidence type="ECO:0000259" key="10">
    <source>
        <dbReference type="Pfam" id="PF12627"/>
    </source>
</evidence>
<dbReference type="InterPro" id="IPR032828">
    <property type="entry name" value="PolyA_RNA-bd"/>
</dbReference>
<keyword evidence="5" id="KW-0479">Metal-binding</keyword>
<dbReference type="Pfam" id="PF01743">
    <property type="entry name" value="PolyA_pol"/>
    <property type="match status" value="1"/>
</dbReference>
<evidence type="ECO:0000256" key="2">
    <source>
        <dbReference type="ARBA" id="ARBA00022679"/>
    </source>
</evidence>
<dbReference type="PANTHER" id="PTHR46173:SF1">
    <property type="entry name" value="CCA TRNA NUCLEOTIDYLTRANSFERASE 1, MITOCHONDRIAL"/>
    <property type="match status" value="1"/>
</dbReference>
<dbReference type="AlphaFoldDB" id="A0A6B0TK96"/>
<dbReference type="CDD" id="cd05398">
    <property type="entry name" value="NT_ClassII-CCAase"/>
    <property type="match status" value="1"/>
</dbReference>
<organism evidence="11 12">
    <name type="scientific">Oceanomicrobium pacificus</name>
    <dbReference type="NCBI Taxonomy" id="2692916"/>
    <lineage>
        <taxon>Bacteria</taxon>
        <taxon>Pseudomonadati</taxon>
        <taxon>Pseudomonadota</taxon>
        <taxon>Alphaproteobacteria</taxon>
        <taxon>Rhodobacterales</taxon>
        <taxon>Paracoccaceae</taxon>
        <taxon>Oceanomicrobium</taxon>
    </lineage>
</organism>
<dbReference type="Gene3D" id="1.10.3090.10">
    <property type="entry name" value="cca-adding enzyme, domain 2"/>
    <property type="match status" value="1"/>
</dbReference>
<dbReference type="GO" id="GO:0046872">
    <property type="term" value="F:metal ion binding"/>
    <property type="evidence" value="ECO:0007669"/>
    <property type="project" value="UniProtKB-KW"/>
</dbReference>
<evidence type="ECO:0000259" key="9">
    <source>
        <dbReference type="Pfam" id="PF01743"/>
    </source>
</evidence>
<keyword evidence="7" id="KW-0460">Magnesium</keyword>
<sequence length="384" mass="41162">MRIEGAFLEDRGAQKVCALLEDGGYQALMVGGCVRNALLGQGGTDIDIATDARPETVLALAGAAKMKAVPTGVAHGTVTLVSGGTGYEVTTFRRDVETDGRRATVAYAQDAAEDARRRDFTMNALYADRAGTLFDPLGGLEDLQERRVRFIGQPEDRIAEDYLRILRFFRFHAWFGDPDAGLDPEGLAACAALADGIDSLSRERVGAEMRKLLAAPDPAPAVAAMAATGILARLLPGADPDLLAPLVHLEPQVPTAPRWLRRLAALGETEAASRLRLSKAEIRALEAIRAAMADDTAPAGRAYLHGFEAARDAALLTQAALGQVWPDGLTAELERGAKAVFPIKARDLAERFPPGPQLGAELAARKARWIASDFTLRYRDLLDD</sequence>
<keyword evidence="2 8" id="KW-0808">Transferase</keyword>